<evidence type="ECO:0000256" key="8">
    <source>
        <dbReference type="ARBA" id="ARBA00038076"/>
    </source>
</evidence>
<feature type="transmembrane region" description="Helical" evidence="9">
    <location>
        <begin position="387"/>
        <end position="407"/>
    </location>
</feature>
<comment type="caution">
    <text evidence="12">The sequence shown here is derived from an EMBL/GenBank/DDBJ whole genome shotgun (WGS) entry which is preliminary data.</text>
</comment>
<sequence>MMRSAWANLRAYPGRFVAVLLAIAIGVGFAAATQVFTASFQTDLVRSVGAEESLIDVDVQPAEQQLDPADPRLQVAGVAATEARWTAFAELRTGSARGWVGLQGIPADPADRWFDLTSGAWPTGPDSVVTDPGTATRNGLTVGDRITLDDGNGTERPVVLGGLVDVHTSKLAGAPDRLFGTTELVRSLAGGDPDRIAVTVADGVSPEQVADELGAAFGADALVRTGVVAAEARSAAVIGDTDALTSILLAFAAIAGLVASFVIANTFSILIAQRQRQIGLLRCVGASRRQVRRSVILEALLLGVIGSLIGLVLGIAVAAAGSGIAGIALSSLTVPPVALGITAVVGVLVTVAAALAPAARAMRVSPLSALSAVPTAAEGRRSGRLRLVAGGALTLAGGAGLAAGVVLPSLMVAVGGGVLSAGGVLLLLRSVLPGVLRLLGGSARFGGVPGRLAAANAQRNPGRSAATSTALVIAVGLIVTLQVAAASARASLAESLAGRYPLDVSIVDTTGTAGALPAGLVDQVDALDGIRAVPVAGTSATVGTSSPDIPITVLGTTPATDAVLRSAAPAAGEVALPDWVVSSLDLATGDPVTLTGDGTAVTLRLAASRLADGVDTSAVVTATDLALLDPAAPPRAVWGALDDIDDADTVISGIKPLLVADDALSLTGAAVENAALAEGLDTMLLLVVALLAVAAVIAVVGIGNTLGLSVVERTRESALLRALGLRRGQLRLVIALESALLAAVGGVVGIVLGVGYGTIGAAATFAEIDEPLVVSVPWGQLGLVLLLALAAGVLASVLPARRAARATPTAALAEV</sequence>
<dbReference type="PRINTS" id="PR00122">
    <property type="entry name" value="VACATPASE"/>
</dbReference>
<keyword evidence="5 9" id="KW-1133">Transmembrane helix</keyword>
<feature type="transmembrane region" description="Helical" evidence="9">
    <location>
        <begin position="247"/>
        <end position="272"/>
    </location>
</feature>
<evidence type="ECO:0000256" key="1">
    <source>
        <dbReference type="ARBA" id="ARBA00004651"/>
    </source>
</evidence>
<feature type="transmembrane region" description="Helical" evidence="9">
    <location>
        <begin position="732"/>
        <end position="758"/>
    </location>
</feature>
<feature type="domain" description="ABC3 transporter permease C-terminal" evidence="10">
    <location>
        <begin position="689"/>
        <end position="808"/>
    </location>
</feature>
<protein>
    <submittedName>
        <fullName evidence="12">ABC transporter permease</fullName>
    </submittedName>
</protein>
<evidence type="ECO:0000256" key="7">
    <source>
        <dbReference type="ARBA" id="ARBA00023136"/>
    </source>
</evidence>
<keyword evidence="13" id="KW-1185">Reference proteome</keyword>
<evidence type="ECO:0000256" key="4">
    <source>
        <dbReference type="ARBA" id="ARBA00022692"/>
    </source>
</evidence>
<feature type="transmembrane region" description="Helical" evidence="9">
    <location>
        <begin position="778"/>
        <end position="798"/>
    </location>
</feature>
<dbReference type="PANTHER" id="PTHR30572">
    <property type="entry name" value="MEMBRANE COMPONENT OF TRANSPORTER-RELATED"/>
    <property type="match status" value="1"/>
</dbReference>
<dbReference type="InterPro" id="IPR025857">
    <property type="entry name" value="MacB_PCD"/>
</dbReference>
<evidence type="ECO:0000259" key="11">
    <source>
        <dbReference type="Pfam" id="PF12704"/>
    </source>
</evidence>
<dbReference type="GO" id="GO:0005886">
    <property type="term" value="C:plasma membrane"/>
    <property type="evidence" value="ECO:0007669"/>
    <property type="project" value="UniProtKB-SubCell"/>
</dbReference>
<feature type="transmembrane region" description="Helical" evidence="9">
    <location>
        <begin position="299"/>
        <end position="325"/>
    </location>
</feature>
<evidence type="ECO:0000256" key="9">
    <source>
        <dbReference type="SAM" id="Phobius"/>
    </source>
</evidence>
<evidence type="ECO:0000313" key="13">
    <source>
        <dbReference type="Proteomes" id="UP000663801"/>
    </source>
</evidence>
<comment type="similarity">
    <text evidence="8">Belongs to the ABC-4 integral membrane protein family.</text>
</comment>
<dbReference type="InterPro" id="IPR003838">
    <property type="entry name" value="ABC3_permease_C"/>
</dbReference>
<name>A0A939C224_9ACTN</name>
<dbReference type="GO" id="GO:0046961">
    <property type="term" value="F:proton-transporting ATPase activity, rotational mechanism"/>
    <property type="evidence" value="ECO:0007669"/>
    <property type="project" value="InterPro"/>
</dbReference>
<feature type="transmembrane region" description="Helical" evidence="9">
    <location>
        <begin position="337"/>
        <end position="356"/>
    </location>
</feature>
<comment type="subcellular location">
    <subcellularLocation>
        <location evidence="1">Cell membrane</location>
        <topology evidence="1">Multi-pass membrane protein</topology>
    </subcellularLocation>
</comment>
<evidence type="ECO:0000256" key="6">
    <source>
        <dbReference type="ARBA" id="ARBA00023065"/>
    </source>
</evidence>
<keyword evidence="3" id="KW-1003">Cell membrane</keyword>
<dbReference type="Pfam" id="PF02687">
    <property type="entry name" value="FtsX"/>
    <property type="match status" value="2"/>
</dbReference>
<proteinExistence type="inferred from homology"/>
<dbReference type="GO" id="GO:0033179">
    <property type="term" value="C:proton-transporting V-type ATPase, V0 domain"/>
    <property type="evidence" value="ECO:0007669"/>
    <property type="project" value="InterPro"/>
</dbReference>
<feature type="transmembrane region" description="Helical" evidence="9">
    <location>
        <begin position="465"/>
        <end position="485"/>
    </location>
</feature>
<dbReference type="Proteomes" id="UP000663801">
    <property type="component" value="Unassembled WGS sequence"/>
</dbReference>
<dbReference type="InterPro" id="IPR050250">
    <property type="entry name" value="Macrolide_Exporter_MacB"/>
</dbReference>
<keyword evidence="6" id="KW-0406">Ion transport</keyword>
<gene>
    <name evidence="12" type="ORF">JL107_06410</name>
</gene>
<feature type="transmembrane region" description="Helical" evidence="9">
    <location>
        <begin position="413"/>
        <end position="432"/>
    </location>
</feature>
<keyword evidence="7 9" id="KW-0472">Membrane</keyword>
<dbReference type="EMBL" id="JAERWL010000006">
    <property type="protein sequence ID" value="MBM9476070.1"/>
    <property type="molecule type" value="Genomic_DNA"/>
</dbReference>
<evidence type="ECO:0000256" key="3">
    <source>
        <dbReference type="ARBA" id="ARBA00022475"/>
    </source>
</evidence>
<evidence type="ECO:0000256" key="5">
    <source>
        <dbReference type="ARBA" id="ARBA00022989"/>
    </source>
</evidence>
<keyword evidence="4 9" id="KW-0812">Transmembrane</keyword>
<evidence type="ECO:0000256" key="2">
    <source>
        <dbReference type="ARBA" id="ARBA00022448"/>
    </source>
</evidence>
<dbReference type="Pfam" id="PF12704">
    <property type="entry name" value="MacB_PCD"/>
    <property type="match status" value="1"/>
</dbReference>
<accession>A0A939C224</accession>
<dbReference type="PANTHER" id="PTHR30572:SF4">
    <property type="entry name" value="ABC TRANSPORTER PERMEASE YTRF"/>
    <property type="match status" value="1"/>
</dbReference>
<feature type="domain" description="MacB-like periplasmic core" evidence="11">
    <location>
        <begin position="19"/>
        <end position="215"/>
    </location>
</feature>
<evidence type="ECO:0000313" key="12">
    <source>
        <dbReference type="EMBL" id="MBM9476070.1"/>
    </source>
</evidence>
<reference evidence="12" key="1">
    <citation type="submission" date="2021-01" db="EMBL/GenBank/DDBJ databases">
        <title>KCTC 19127 draft genome.</title>
        <authorList>
            <person name="An D."/>
        </authorList>
    </citation>
    <scope>NUCLEOTIDE SEQUENCE</scope>
    <source>
        <strain evidence="12">KCTC 19127</strain>
    </source>
</reference>
<feature type="transmembrane region" description="Helical" evidence="9">
    <location>
        <begin position="683"/>
        <end position="711"/>
    </location>
</feature>
<evidence type="ECO:0000259" key="10">
    <source>
        <dbReference type="Pfam" id="PF02687"/>
    </source>
</evidence>
<dbReference type="AlphaFoldDB" id="A0A939C224"/>
<feature type="domain" description="ABC3 transporter permease C-terminal" evidence="10">
    <location>
        <begin position="250"/>
        <end position="366"/>
    </location>
</feature>
<organism evidence="12 13">
    <name type="scientific">Nakamurella flavida</name>
    <dbReference type="NCBI Taxonomy" id="363630"/>
    <lineage>
        <taxon>Bacteria</taxon>
        <taxon>Bacillati</taxon>
        <taxon>Actinomycetota</taxon>
        <taxon>Actinomycetes</taxon>
        <taxon>Nakamurellales</taxon>
        <taxon>Nakamurellaceae</taxon>
        <taxon>Nakamurella</taxon>
    </lineage>
</organism>
<keyword evidence="2" id="KW-0813">Transport</keyword>
<dbReference type="InterPro" id="IPR000245">
    <property type="entry name" value="ATPase_proteolipid_csu"/>
</dbReference>